<proteinExistence type="predicted"/>
<dbReference type="VEuPathDB" id="VectorBase:ADIR010210"/>
<evidence type="ECO:0000313" key="3">
    <source>
        <dbReference type="Proteomes" id="UP000075884"/>
    </source>
</evidence>
<sequence>MELNIIGYALVLALLIHFSLQNTRSTEKPIERNTTRNKAYSIRITKYLCVGMPYERTTVNYCKTVLRRNQPTVLNVSVHVPEVLNYIWVTVKLYYKFRTFQPFLIDMEQEGCEYMKNRPVIPLTDYIYEIFQKSVPDLSSPCPHGNKTYNIVWWLEEKYTPKSIPAGDYRLDVQFIAHDKAIIYANTRSTEKPIGRNTTNNKPYTIRITKYLCVELPYERTTVSYCKTLLRRNQPTVLNVSVHVPEVLNYILVTVKLYYKFRTFQPLLIDMEQEGCEYMRNRPIIPLTDYIYEIYQKSLPDLAKPCPHGNRTYNIVWWLEEKHTPKSMPAGDYRLDTRLHLNRMLCVDMPYPNSFVTQCRVILRRNQMSLIALSIDVPDLYNYITLHVKLHYKFNTFQPLLFEAAADVCGFMRDPVKSPALIYVYEILLDMVPKYTRPCPHGNLTYAVLTEFKEEYAPKSVPAGDYRLDLRFATHANVTLLSVQLYFYARRREFLVLKIIPNMTKAEIYRDRMT</sequence>
<protein>
    <submittedName>
        <fullName evidence="2">Uncharacterized protein</fullName>
    </submittedName>
</protein>
<dbReference type="Pfam" id="PF06477">
    <property type="entry name" value="DUF1091"/>
    <property type="match status" value="3"/>
</dbReference>
<organism evidence="2 3">
    <name type="scientific">Anopheles dirus</name>
    <dbReference type="NCBI Taxonomy" id="7168"/>
    <lineage>
        <taxon>Eukaryota</taxon>
        <taxon>Metazoa</taxon>
        <taxon>Ecdysozoa</taxon>
        <taxon>Arthropoda</taxon>
        <taxon>Hexapoda</taxon>
        <taxon>Insecta</taxon>
        <taxon>Pterygota</taxon>
        <taxon>Neoptera</taxon>
        <taxon>Endopterygota</taxon>
        <taxon>Diptera</taxon>
        <taxon>Nematocera</taxon>
        <taxon>Culicoidea</taxon>
        <taxon>Culicidae</taxon>
        <taxon>Anophelinae</taxon>
        <taxon>Anopheles</taxon>
    </lineage>
</organism>
<reference evidence="3" key="1">
    <citation type="submission" date="2013-03" db="EMBL/GenBank/DDBJ databases">
        <title>The Genome Sequence of Anopheles dirus WRAIR2.</title>
        <authorList>
            <consortium name="The Broad Institute Genomics Platform"/>
            <person name="Neafsey D.E."/>
            <person name="Walton C."/>
            <person name="Walker B."/>
            <person name="Young S.K."/>
            <person name="Zeng Q."/>
            <person name="Gargeya S."/>
            <person name="Fitzgerald M."/>
            <person name="Haas B."/>
            <person name="Abouelleil A."/>
            <person name="Allen A.W."/>
            <person name="Alvarado L."/>
            <person name="Arachchi H.M."/>
            <person name="Berlin A.M."/>
            <person name="Chapman S.B."/>
            <person name="Gainer-Dewar J."/>
            <person name="Goldberg J."/>
            <person name="Griggs A."/>
            <person name="Gujja S."/>
            <person name="Hansen M."/>
            <person name="Howarth C."/>
            <person name="Imamovic A."/>
            <person name="Ireland A."/>
            <person name="Larimer J."/>
            <person name="McCowan C."/>
            <person name="Murphy C."/>
            <person name="Pearson M."/>
            <person name="Poon T.W."/>
            <person name="Priest M."/>
            <person name="Roberts A."/>
            <person name="Saif S."/>
            <person name="Shea T."/>
            <person name="Sisk P."/>
            <person name="Sykes S."/>
            <person name="Wortman J."/>
            <person name="Nusbaum C."/>
            <person name="Birren B."/>
        </authorList>
    </citation>
    <scope>NUCLEOTIDE SEQUENCE [LARGE SCALE GENOMIC DNA]</scope>
    <source>
        <strain evidence="3">WRAIR2</strain>
    </source>
</reference>
<dbReference type="EnsemblMetazoa" id="ADIR010210-RA">
    <property type="protein sequence ID" value="ADIR010210-PA"/>
    <property type="gene ID" value="ADIR010210"/>
</dbReference>
<keyword evidence="1" id="KW-0732">Signal</keyword>
<evidence type="ECO:0000256" key="1">
    <source>
        <dbReference type="SAM" id="SignalP"/>
    </source>
</evidence>
<dbReference type="Proteomes" id="UP000075884">
    <property type="component" value="Unassembled WGS sequence"/>
</dbReference>
<evidence type="ECO:0000313" key="2">
    <source>
        <dbReference type="EnsemblMetazoa" id="ADIR010210-PA"/>
    </source>
</evidence>
<name>A0A182NRC0_9DIPT</name>
<accession>A0A182NRC0</accession>
<reference evidence="2" key="2">
    <citation type="submission" date="2020-05" db="UniProtKB">
        <authorList>
            <consortium name="EnsemblMetazoa"/>
        </authorList>
    </citation>
    <scope>IDENTIFICATION</scope>
    <source>
        <strain evidence="2">WRAIR2</strain>
    </source>
</reference>
<dbReference type="PANTHER" id="PTHR20898:SF0">
    <property type="entry name" value="DAEDALUS ON 3-RELATED"/>
    <property type="match status" value="1"/>
</dbReference>
<dbReference type="PANTHER" id="PTHR20898">
    <property type="entry name" value="DAEDALUS ON 3-RELATED-RELATED"/>
    <property type="match status" value="1"/>
</dbReference>
<dbReference type="AlphaFoldDB" id="A0A182NRC0"/>
<keyword evidence="3" id="KW-1185">Reference proteome</keyword>
<feature type="chain" id="PRO_5008130349" evidence="1">
    <location>
        <begin position="26"/>
        <end position="514"/>
    </location>
</feature>
<feature type="signal peptide" evidence="1">
    <location>
        <begin position="1"/>
        <end position="25"/>
    </location>
</feature>
<dbReference type="InterPro" id="IPR010512">
    <property type="entry name" value="DUF1091"/>
</dbReference>